<feature type="region of interest" description="Disordered" evidence="1">
    <location>
        <begin position="1"/>
        <end position="21"/>
    </location>
</feature>
<organism evidence="2 3">
    <name type="scientific">Stachybotrys elegans</name>
    <dbReference type="NCBI Taxonomy" id="80388"/>
    <lineage>
        <taxon>Eukaryota</taxon>
        <taxon>Fungi</taxon>
        <taxon>Dikarya</taxon>
        <taxon>Ascomycota</taxon>
        <taxon>Pezizomycotina</taxon>
        <taxon>Sordariomycetes</taxon>
        <taxon>Hypocreomycetidae</taxon>
        <taxon>Hypocreales</taxon>
        <taxon>Stachybotryaceae</taxon>
        <taxon>Stachybotrys</taxon>
    </lineage>
</organism>
<dbReference type="AlphaFoldDB" id="A0A8K0SJX3"/>
<dbReference type="OrthoDB" id="4864073at2759"/>
<evidence type="ECO:0000256" key="1">
    <source>
        <dbReference type="SAM" id="MobiDB-lite"/>
    </source>
</evidence>
<comment type="caution">
    <text evidence="2">The sequence shown here is derived from an EMBL/GenBank/DDBJ whole genome shotgun (WGS) entry which is preliminary data.</text>
</comment>
<gene>
    <name evidence="2" type="ORF">B0I35DRAFT_255122</name>
</gene>
<sequence>MPGASNQRQPSGMTEPQSNYQDVQGEMLPTRRLVSPVSSEGAFQNFILSLPQTLLRSRLQPNGTEPAPRAPRTLNPDIMKEIPTGSPTFTGLGARPISYPRVPGLYLFEYVTFAGLKDFQPCANSSLIAELFQALEVERKTDHVFQLARAWSCVIQSHARLPREVRWVLATIYNFSNEMLQSQCTDDYSWNMRPWLRYFYKLADQLFSEFEILASSPQIETSGPPSTKTVIHSVQNTVNGLSLVPNPKHERVPGQLLSRSAIEDWLERQPNVWDPVEEPVIDPA</sequence>
<reference evidence="2" key="1">
    <citation type="journal article" date="2021" name="Nat. Commun.">
        <title>Genetic determinants of endophytism in the Arabidopsis root mycobiome.</title>
        <authorList>
            <person name="Mesny F."/>
            <person name="Miyauchi S."/>
            <person name="Thiergart T."/>
            <person name="Pickel B."/>
            <person name="Atanasova L."/>
            <person name="Karlsson M."/>
            <person name="Huettel B."/>
            <person name="Barry K.W."/>
            <person name="Haridas S."/>
            <person name="Chen C."/>
            <person name="Bauer D."/>
            <person name="Andreopoulos W."/>
            <person name="Pangilinan J."/>
            <person name="LaButti K."/>
            <person name="Riley R."/>
            <person name="Lipzen A."/>
            <person name="Clum A."/>
            <person name="Drula E."/>
            <person name="Henrissat B."/>
            <person name="Kohler A."/>
            <person name="Grigoriev I.V."/>
            <person name="Martin F.M."/>
            <person name="Hacquard S."/>
        </authorList>
    </citation>
    <scope>NUCLEOTIDE SEQUENCE</scope>
    <source>
        <strain evidence="2">MPI-CAGE-CH-0235</strain>
    </source>
</reference>
<keyword evidence="3" id="KW-1185">Reference proteome</keyword>
<name>A0A8K0SJX3_9HYPO</name>
<dbReference type="Proteomes" id="UP000813444">
    <property type="component" value="Unassembled WGS sequence"/>
</dbReference>
<dbReference type="EMBL" id="JAGPNK010000008">
    <property type="protein sequence ID" value="KAH7316492.1"/>
    <property type="molecule type" value="Genomic_DNA"/>
</dbReference>
<evidence type="ECO:0000313" key="3">
    <source>
        <dbReference type="Proteomes" id="UP000813444"/>
    </source>
</evidence>
<protein>
    <submittedName>
        <fullName evidence="2">Uncharacterized protein</fullName>
    </submittedName>
</protein>
<feature type="region of interest" description="Disordered" evidence="1">
    <location>
        <begin position="58"/>
        <end position="87"/>
    </location>
</feature>
<evidence type="ECO:0000313" key="2">
    <source>
        <dbReference type="EMBL" id="KAH7316492.1"/>
    </source>
</evidence>
<proteinExistence type="predicted"/>
<accession>A0A8K0SJX3</accession>